<reference evidence="2 3" key="1">
    <citation type="journal article" date="2018" name="Syst. Appl. Microbiol.">
        <title>Abditibacterium utsteinense sp. nov., the first cultivated member of candidate phylum FBP, isolated from ice-free Antarctic soil samples.</title>
        <authorList>
            <person name="Tahon G."/>
            <person name="Tytgat B."/>
            <person name="Lebbe L."/>
            <person name="Carlier A."/>
            <person name="Willems A."/>
        </authorList>
    </citation>
    <scope>NUCLEOTIDE SEQUENCE [LARGE SCALE GENOMIC DNA]</scope>
    <source>
        <strain evidence="2 3">LMG 29911</strain>
    </source>
</reference>
<dbReference type="OrthoDB" id="9760225at2"/>
<comment type="caution">
    <text evidence="2">The sequence shown here is derived from an EMBL/GenBank/DDBJ whole genome shotgun (WGS) entry which is preliminary data.</text>
</comment>
<proteinExistence type="predicted"/>
<feature type="compositionally biased region" description="Pro residues" evidence="1">
    <location>
        <begin position="158"/>
        <end position="177"/>
    </location>
</feature>
<evidence type="ECO:0000313" key="2">
    <source>
        <dbReference type="EMBL" id="PQV62728.1"/>
    </source>
</evidence>
<feature type="region of interest" description="Disordered" evidence="1">
    <location>
        <begin position="47"/>
        <end position="125"/>
    </location>
</feature>
<dbReference type="PRINTS" id="PR01217">
    <property type="entry name" value="PRICHEXTENSN"/>
</dbReference>
<name>A0A2S8SPL1_9BACT</name>
<dbReference type="InParanoid" id="A0A2S8SPL1"/>
<feature type="region of interest" description="Disordered" evidence="1">
    <location>
        <begin position="150"/>
        <end position="225"/>
    </location>
</feature>
<feature type="compositionally biased region" description="Low complexity" evidence="1">
    <location>
        <begin position="59"/>
        <end position="80"/>
    </location>
</feature>
<feature type="compositionally biased region" description="Low complexity" evidence="1">
    <location>
        <begin position="178"/>
        <end position="207"/>
    </location>
</feature>
<gene>
    <name evidence="2" type="ORF">B1R32_12313</name>
</gene>
<dbReference type="GO" id="GO:1990351">
    <property type="term" value="C:transporter complex"/>
    <property type="evidence" value="ECO:0007669"/>
    <property type="project" value="TreeGrafter"/>
</dbReference>
<dbReference type="Proteomes" id="UP000237684">
    <property type="component" value="Unassembled WGS sequence"/>
</dbReference>
<dbReference type="PANTHER" id="PTHR30189">
    <property type="entry name" value="LPS-ASSEMBLY PROTEIN"/>
    <property type="match status" value="1"/>
</dbReference>
<accession>A0A2S8SPL1</accession>
<dbReference type="GO" id="GO:0009279">
    <property type="term" value="C:cell outer membrane"/>
    <property type="evidence" value="ECO:0007669"/>
    <property type="project" value="TreeGrafter"/>
</dbReference>
<dbReference type="PANTHER" id="PTHR30189:SF1">
    <property type="entry name" value="LPS-ASSEMBLY PROTEIN LPTD"/>
    <property type="match status" value="1"/>
</dbReference>
<evidence type="ECO:0000313" key="3">
    <source>
        <dbReference type="Proteomes" id="UP000237684"/>
    </source>
</evidence>
<sequence>MKPRNFPKPLQKLRRSDFLWNSLQISRGAFATGTFSLVLIANAHAQTATSPTATPPTATPAATPDSTKNQASAPTKSPAKAPTPVPTPALQSPVTSPNTDAPDIPPPPGLPDESAPASADPAAQNQQFENPNQIVPAPPLAPIGVADGSAQIASETPNGPPIPPGAAPVPTPNPPNSTSPNSGATTNPAPGATAPGAALPGEAPTGGDIQSGTEEPGGDYSLQTPAGGADVVYDMERGLALAPNGAIFKYREFTVRGDKGIVDFNTNRAILNGNLTVSVRGQTFTGNSLTFNIDSGKWTLSSLAITFPPELFPEGTVLSPLYVRDGSVSGDFDTATGRDFKFTSCDRDHYYIKSKKLEFYRNKGGEPSRVVLRRNAVYILGRRILPLPVYVISLLGADARRQPLQATFGQNATDGFFARSLYDLRATPKFSESLLIDTLQKRGLGLGFQRQYAATAGLLYLYSLNGRNGERETNARVDRTYKLSKNITSNIRFDSAQNRSASTLDTASSQSKTQNGTFSFARAGEQAQTNAVFSFNNSSYGFGESKNGAISLDHRQAFGSGYNLEATAQLTRSQTGAGENFAGSDSATSDNTFVLSKIAKPFDLFLRADMHQDLVAKKSYNLERLPELTLQSSTQRLPIPGLKDFLPGSFTLAMGRFNEPSSDQQKDRADFFYTPTDRNYRLLGNGKSVSTLGASGNFEQAFYSDSTARYNYAYNLISNSTAGPAQLQINYSKQRTHGFTPFQFDFFTPGEYLDYTFSLQSGEKYRFNLTGGRDIQNGYTRDIIARAQFSPTPRIYASLGTSFRLQNDENSAPGSRFGEVYANVRLNRNRNRFAGGGLAFGVRYSPQTSQITRANASVDINLGSRTRVQGLAGYDGFSKTFDFTQFRVTRDLHCFNLFATYDGQRKEVRLDIAIKAFPFADTRFGRNEFSEGFDASVGDIQ</sequence>
<evidence type="ECO:0000256" key="1">
    <source>
        <dbReference type="SAM" id="MobiDB-lite"/>
    </source>
</evidence>
<organism evidence="2 3">
    <name type="scientific">Abditibacterium utsteinense</name>
    <dbReference type="NCBI Taxonomy" id="1960156"/>
    <lineage>
        <taxon>Bacteria</taxon>
        <taxon>Pseudomonadati</taxon>
        <taxon>Abditibacteriota</taxon>
        <taxon>Abditibacteriia</taxon>
        <taxon>Abditibacteriales</taxon>
        <taxon>Abditibacteriaceae</taxon>
        <taxon>Abditibacterium</taxon>
    </lineage>
</organism>
<keyword evidence="3" id="KW-1185">Reference proteome</keyword>
<protein>
    <submittedName>
        <fullName evidence="2">LPS assembly outer membrane protein LptD (Organic solvent tolerance protein OstA)</fullName>
    </submittedName>
</protein>
<dbReference type="EMBL" id="NIGF01000023">
    <property type="protein sequence ID" value="PQV62728.1"/>
    <property type="molecule type" value="Genomic_DNA"/>
</dbReference>
<dbReference type="RefSeq" id="WP_157947724.1">
    <property type="nucleotide sequence ID" value="NZ_NIGF01000023.1"/>
</dbReference>
<dbReference type="AlphaFoldDB" id="A0A2S8SPL1"/>
<dbReference type="InterPro" id="IPR050218">
    <property type="entry name" value="LptD"/>
</dbReference>
<feature type="compositionally biased region" description="Low complexity" evidence="1">
    <location>
        <begin position="111"/>
        <end position="123"/>
    </location>
</feature>